<reference evidence="2" key="1">
    <citation type="journal article" date="2012" name="J. Bacteriol.">
        <title>Genome Sequence of Streptomyces auratus Strain AGR0001, a Phoslactomycin-Producing Actinomycete.</title>
        <authorList>
            <person name="Han X."/>
            <person name="Li M."/>
            <person name="Ding Z."/>
            <person name="Zhao J."/>
            <person name="Ji K."/>
            <person name="Wen M."/>
            <person name="Lu T."/>
        </authorList>
    </citation>
    <scope>NUCLEOTIDE SEQUENCE [LARGE SCALE GENOMIC DNA]</scope>
    <source>
        <strain evidence="2">AGR0001</strain>
    </source>
</reference>
<dbReference type="AlphaFoldDB" id="J2JVS7"/>
<evidence type="ECO:0000256" key="1">
    <source>
        <dbReference type="SAM" id="MobiDB-lite"/>
    </source>
</evidence>
<proteinExistence type="predicted"/>
<gene>
    <name evidence="2" type="ORF">SU9_23510</name>
</gene>
<organism evidence="2">
    <name type="scientific">Streptomyces auratus AGR0001</name>
    <dbReference type="NCBI Taxonomy" id="1160718"/>
    <lineage>
        <taxon>Bacteria</taxon>
        <taxon>Bacillati</taxon>
        <taxon>Actinomycetota</taxon>
        <taxon>Actinomycetes</taxon>
        <taxon>Kitasatosporales</taxon>
        <taxon>Streptomycetaceae</taxon>
        <taxon>Streptomyces</taxon>
    </lineage>
</organism>
<feature type="region of interest" description="Disordered" evidence="1">
    <location>
        <begin position="1"/>
        <end position="66"/>
    </location>
</feature>
<sequence>MLSGRRDGAPAGPSRRPGLVEPAGPLARTEPTAPDASGAAVPAAPADAVVGARSPLSPTVEGLPRT</sequence>
<name>J2JVS7_9ACTN</name>
<dbReference type="HOGENOM" id="CLU_2829205_0_0_11"/>
<comment type="caution">
    <text evidence="2">The sequence shown here is derived from an EMBL/GenBank/DDBJ whole genome shotgun (WGS) entry which is preliminary data.</text>
</comment>
<evidence type="ECO:0000313" key="2">
    <source>
        <dbReference type="EMBL" id="EJJ04503.1"/>
    </source>
</evidence>
<protein>
    <submittedName>
        <fullName evidence="2">Uncharacterized protein</fullName>
    </submittedName>
</protein>
<dbReference type="EMBL" id="AJGV01000141">
    <property type="protein sequence ID" value="EJJ04503.1"/>
    <property type="molecule type" value="Genomic_DNA"/>
</dbReference>
<accession>J2JVS7</accession>
<feature type="compositionally biased region" description="Low complexity" evidence="1">
    <location>
        <begin position="33"/>
        <end position="52"/>
    </location>
</feature>
<dbReference type="STRING" id="1160718.SU9_23510"/>